<evidence type="ECO:0000313" key="2">
    <source>
        <dbReference type="EMBL" id="AAZ28333.1"/>
    </source>
</evidence>
<sequence>MKNLKLIKDISEKLASENDYNLVKNNWILKEVDILVDIDPRFEDLFEKAKCFKPSVLSDYINDSFKEELLFYSRDKKNPPQLQILRNVKDCCELPDFNLYHYLKAGFSVKEALLHCYNHRYVKHKFIRWDKDITAGIEYLISENMVLCDCLKKHSNGNREKKNRTGSTKMQTLKPKPNFLI</sequence>
<dbReference type="EMBL" id="CP000083">
    <property type="protein sequence ID" value="AAZ28333.1"/>
    <property type="molecule type" value="Genomic_DNA"/>
</dbReference>
<dbReference type="KEGG" id="cps:CPS_0497"/>
<accession>Q489K9</accession>
<evidence type="ECO:0000313" key="3">
    <source>
        <dbReference type="Proteomes" id="UP000000547"/>
    </source>
</evidence>
<name>Q489K9_COLP3</name>
<dbReference type="HOGENOM" id="CLU_1486667_0_0_6"/>
<dbReference type="AlphaFoldDB" id="Q489K9"/>
<evidence type="ECO:0000256" key="1">
    <source>
        <dbReference type="SAM" id="MobiDB-lite"/>
    </source>
</evidence>
<feature type="region of interest" description="Disordered" evidence="1">
    <location>
        <begin position="159"/>
        <end position="181"/>
    </location>
</feature>
<protein>
    <submittedName>
        <fullName evidence="2">Uncharacterized protein</fullName>
    </submittedName>
</protein>
<dbReference type="RefSeq" id="WP_011041358.1">
    <property type="nucleotide sequence ID" value="NC_003910.7"/>
</dbReference>
<reference evidence="2" key="1">
    <citation type="journal article" date="2005" name="Proc. Natl. Acad. Sci. U.S.A.">
        <title>The psychrophilic lifestyle as revealed by the genome sequence of Colwellia psychrerythraea 34H through genomic and proteomic analyses.</title>
        <authorList>
            <person name="Methe B.A."/>
            <person name="Nelson K.E."/>
            <person name="Deming J.W."/>
            <person name="Momen B."/>
            <person name="Melamud E."/>
            <person name="Zhang X."/>
            <person name="Moult J."/>
            <person name="Madupu R."/>
            <person name="Nelson W.C."/>
            <person name="Dodson R.J."/>
            <person name="Brinkac L.M."/>
            <person name="Daugherty S.C."/>
            <person name="Durkin A.S."/>
            <person name="DeBoy R.T."/>
            <person name="Kolonay J.F."/>
            <person name="Sullivan S.A."/>
            <person name="Zhou L."/>
            <person name="Davidsen T.M."/>
            <person name="Wu M."/>
            <person name="Huston A.L."/>
            <person name="Lewis M."/>
            <person name="Weaver B."/>
            <person name="Weidman J.F."/>
            <person name="Khouri H."/>
            <person name="Utterback T.R."/>
            <person name="Feldblyum T.V."/>
            <person name="Fraser C.M."/>
        </authorList>
    </citation>
    <scope>NUCLEOTIDE SEQUENCE [LARGE SCALE GENOMIC DNA]</scope>
    <source>
        <strain evidence="2">34H</strain>
    </source>
</reference>
<proteinExistence type="predicted"/>
<organism evidence="2 3">
    <name type="scientific">Colwellia psychrerythraea (strain 34H / ATCC BAA-681)</name>
    <name type="common">Vibrio psychroerythus</name>
    <dbReference type="NCBI Taxonomy" id="167879"/>
    <lineage>
        <taxon>Bacteria</taxon>
        <taxon>Pseudomonadati</taxon>
        <taxon>Pseudomonadota</taxon>
        <taxon>Gammaproteobacteria</taxon>
        <taxon>Alteromonadales</taxon>
        <taxon>Colwelliaceae</taxon>
        <taxon>Colwellia</taxon>
    </lineage>
</organism>
<dbReference type="STRING" id="167879.CPS_0497"/>
<gene>
    <name evidence="2" type="ordered locus">CPS_0497</name>
</gene>
<dbReference type="Proteomes" id="UP000000547">
    <property type="component" value="Chromosome"/>
</dbReference>